<evidence type="ECO:0000256" key="6">
    <source>
        <dbReference type="ARBA" id="ARBA00022670"/>
    </source>
</evidence>
<dbReference type="GO" id="GO:0006465">
    <property type="term" value="P:signal peptide processing"/>
    <property type="evidence" value="ECO:0007669"/>
    <property type="project" value="TreeGrafter"/>
</dbReference>
<dbReference type="GO" id="GO:0032259">
    <property type="term" value="P:methylation"/>
    <property type="evidence" value="ECO:0007669"/>
    <property type="project" value="UniProtKB-KW"/>
</dbReference>
<keyword evidence="5 18" id="KW-0489">Methyltransferase</keyword>
<evidence type="ECO:0000256" key="10">
    <source>
        <dbReference type="ARBA" id="ARBA00022801"/>
    </source>
</evidence>
<dbReference type="AlphaFoldDB" id="A0A4R1HA15"/>
<evidence type="ECO:0000256" key="16">
    <source>
        <dbReference type="ARBA" id="ARBA00071870"/>
    </source>
</evidence>
<evidence type="ECO:0000256" key="3">
    <source>
        <dbReference type="ARBA" id="ARBA00022475"/>
    </source>
</evidence>
<dbReference type="Proteomes" id="UP000295707">
    <property type="component" value="Unassembled WGS sequence"/>
</dbReference>
<keyword evidence="6 18" id="KW-0645">Protease</keyword>
<feature type="transmembrane region" description="Helical" evidence="19">
    <location>
        <begin position="12"/>
        <end position="36"/>
    </location>
</feature>
<evidence type="ECO:0000256" key="8">
    <source>
        <dbReference type="ARBA" id="ARBA00022691"/>
    </source>
</evidence>
<dbReference type="Pfam" id="PF06750">
    <property type="entry name" value="A24_N_bact"/>
    <property type="match status" value="1"/>
</dbReference>
<comment type="caution">
    <text evidence="22">The sequence shown here is derived from an EMBL/GenBank/DDBJ whole genome shotgun (WGS) entry which is preliminary data.</text>
</comment>
<dbReference type="InterPro" id="IPR050882">
    <property type="entry name" value="Prepilin_peptidase/N-MTase"/>
</dbReference>
<comment type="function">
    <text evidence="18">Plays an essential role in type IV pili and type II pseudopili formation by proteolytically removing the leader sequence from substrate proteins and subsequently monomethylating the alpha-amino group of the newly exposed N-terminal phenylalanine.</text>
</comment>
<dbReference type="InterPro" id="IPR000045">
    <property type="entry name" value="Prepilin_IV_endopep_pep"/>
</dbReference>
<evidence type="ECO:0000256" key="1">
    <source>
        <dbReference type="ARBA" id="ARBA00004429"/>
    </source>
</evidence>
<proteinExistence type="inferred from homology"/>
<evidence type="ECO:0000256" key="4">
    <source>
        <dbReference type="ARBA" id="ARBA00022519"/>
    </source>
</evidence>
<reference evidence="22 23" key="1">
    <citation type="submission" date="2019-03" db="EMBL/GenBank/DDBJ databases">
        <title>Genomic Encyclopedia of Type Strains, Phase IV (KMG-IV): sequencing the most valuable type-strain genomes for metagenomic binning, comparative biology and taxonomic classification.</title>
        <authorList>
            <person name="Goeker M."/>
        </authorList>
    </citation>
    <scope>NUCLEOTIDE SEQUENCE [LARGE SCALE GENOMIC DNA]</scope>
    <source>
        <strain evidence="22 23">DSM 19610</strain>
    </source>
</reference>
<feature type="domain" description="Prepilin type IV endopeptidase peptidase" evidence="20">
    <location>
        <begin position="137"/>
        <end position="245"/>
    </location>
</feature>
<keyword evidence="10 18" id="KW-0378">Hydrolase</keyword>
<dbReference type="GO" id="GO:0004190">
    <property type="term" value="F:aspartic-type endopeptidase activity"/>
    <property type="evidence" value="ECO:0007669"/>
    <property type="project" value="UniProtKB-EC"/>
</dbReference>
<feature type="transmembrane region" description="Helical" evidence="19">
    <location>
        <begin position="217"/>
        <end position="250"/>
    </location>
</feature>
<dbReference type="InterPro" id="IPR010627">
    <property type="entry name" value="Prepilin_pept_A24_N"/>
</dbReference>
<dbReference type="PRINTS" id="PR00864">
    <property type="entry name" value="PREPILNPTASE"/>
</dbReference>
<evidence type="ECO:0000256" key="13">
    <source>
        <dbReference type="ARBA" id="ARBA00023268"/>
    </source>
</evidence>
<dbReference type="EMBL" id="SMFX01000001">
    <property type="protein sequence ID" value="TCK17333.1"/>
    <property type="molecule type" value="Genomic_DNA"/>
</dbReference>
<dbReference type="PANTHER" id="PTHR30487:SF0">
    <property type="entry name" value="PREPILIN LEADER PEPTIDASE_N-METHYLTRANSFERASE-RELATED"/>
    <property type="match status" value="1"/>
</dbReference>
<keyword evidence="13 18" id="KW-0511">Multifunctional enzyme</keyword>
<dbReference type="RefSeq" id="WP_132971215.1">
    <property type="nucleotide sequence ID" value="NZ_SMFX01000001.1"/>
</dbReference>
<evidence type="ECO:0000256" key="19">
    <source>
        <dbReference type="SAM" id="Phobius"/>
    </source>
</evidence>
<keyword evidence="23" id="KW-1185">Reference proteome</keyword>
<feature type="domain" description="Prepilin peptidase A24 N-terminal" evidence="21">
    <location>
        <begin position="20"/>
        <end position="127"/>
    </location>
</feature>
<evidence type="ECO:0000313" key="22">
    <source>
        <dbReference type="EMBL" id="TCK17333.1"/>
    </source>
</evidence>
<dbReference type="EC" id="3.4.23.43" evidence="15 18"/>
<dbReference type="GO" id="GO:0008168">
    <property type="term" value="F:methyltransferase activity"/>
    <property type="evidence" value="ECO:0007669"/>
    <property type="project" value="UniProtKB-KW"/>
</dbReference>
<dbReference type="GO" id="GO:0005886">
    <property type="term" value="C:plasma membrane"/>
    <property type="evidence" value="ECO:0007669"/>
    <property type="project" value="UniProtKB-SubCell"/>
</dbReference>
<comment type="catalytic activity">
    <reaction evidence="14 18">
        <text>Typically cleaves a -Gly-|-Phe- bond to release an N-terminal, basic peptide of 5-8 residues from type IV prepilin, and then N-methylates the new N-terminal amino group, the methyl donor being S-adenosyl-L-methionine.</text>
        <dbReference type="EC" id="3.4.23.43"/>
    </reaction>
</comment>
<evidence type="ECO:0000256" key="17">
    <source>
        <dbReference type="RuleBase" id="RU003793"/>
    </source>
</evidence>
<dbReference type="FunFam" id="1.20.120.1220:FF:000001">
    <property type="entry name" value="Type 4 prepilin-like proteins leader peptide-processing enzyme"/>
    <property type="match status" value="1"/>
</dbReference>
<evidence type="ECO:0000256" key="9">
    <source>
        <dbReference type="ARBA" id="ARBA00022692"/>
    </source>
</evidence>
<dbReference type="EC" id="2.1.1.-" evidence="18"/>
<name>A0A4R1HA15_9GAMM</name>
<dbReference type="Pfam" id="PF01478">
    <property type="entry name" value="Peptidase_A24"/>
    <property type="match status" value="1"/>
</dbReference>
<dbReference type="PANTHER" id="PTHR30487">
    <property type="entry name" value="TYPE 4 PREPILIN-LIKE PROTEINS LEADER PEPTIDE-PROCESSING ENZYME"/>
    <property type="match status" value="1"/>
</dbReference>
<feature type="transmembrane region" description="Helical" evidence="19">
    <location>
        <begin position="184"/>
        <end position="205"/>
    </location>
</feature>
<comment type="subcellular location">
    <subcellularLocation>
        <location evidence="1">Cell inner membrane</location>
        <topology evidence="1">Multi-pass membrane protein</topology>
    </subcellularLocation>
    <subcellularLocation>
        <location evidence="18">Cell membrane</location>
        <topology evidence="18">Multi-pass membrane protein</topology>
    </subcellularLocation>
</comment>
<keyword evidence="3" id="KW-1003">Cell membrane</keyword>
<keyword evidence="8" id="KW-0949">S-adenosyl-L-methionine</keyword>
<evidence type="ECO:0000256" key="14">
    <source>
        <dbReference type="ARBA" id="ARBA00050401"/>
    </source>
</evidence>
<evidence type="ECO:0000256" key="5">
    <source>
        <dbReference type="ARBA" id="ARBA00022603"/>
    </source>
</evidence>
<evidence type="ECO:0000259" key="21">
    <source>
        <dbReference type="Pfam" id="PF06750"/>
    </source>
</evidence>
<accession>A0A4R1HA15</accession>
<evidence type="ECO:0000256" key="18">
    <source>
        <dbReference type="RuleBase" id="RU003794"/>
    </source>
</evidence>
<comment type="similarity">
    <text evidence="2 17">Belongs to the peptidase A24 family.</text>
</comment>
<evidence type="ECO:0000313" key="23">
    <source>
        <dbReference type="Proteomes" id="UP000295707"/>
    </source>
</evidence>
<organism evidence="22 23">
    <name type="scientific">Thiogranum longum</name>
    <dbReference type="NCBI Taxonomy" id="1537524"/>
    <lineage>
        <taxon>Bacteria</taxon>
        <taxon>Pseudomonadati</taxon>
        <taxon>Pseudomonadota</taxon>
        <taxon>Gammaproteobacteria</taxon>
        <taxon>Chromatiales</taxon>
        <taxon>Ectothiorhodospiraceae</taxon>
        <taxon>Thiogranum</taxon>
    </lineage>
</organism>
<feature type="transmembrane region" description="Helical" evidence="19">
    <location>
        <begin position="131"/>
        <end position="149"/>
    </location>
</feature>
<feature type="transmembrane region" description="Helical" evidence="19">
    <location>
        <begin position="161"/>
        <end position="178"/>
    </location>
</feature>
<dbReference type="OrthoDB" id="9789291at2"/>
<keyword evidence="4" id="KW-0997">Cell inner membrane</keyword>
<evidence type="ECO:0000256" key="2">
    <source>
        <dbReference type="ARBA" id="ARBA00005801"/>
    </source>
</evidence>
<protein>
    <recommendedName>
        <fullName evidence="16 18">Prepilin leader peptidase/N-methyltransferase</fullName>
        <ecNumber evidence="18">2.1.1.-</ecNumber>
        <ecNumber evidence="15 18">3.4.23.43</ecNumber>
    </recommendedName>
</protein>
<keyword evidence="11 19" id="KW-1133">Transmembrane helix</keyword>
<dbReference type="Gene3D" id="1.20.120.1220">
    <property type="match status" value="1"/>
</dbReference>
<keyword evidence="7 18" id="KW-0808">Transferase</keyword>
<evidence type="ECO:0000256" key="15">
    <source>
        <dbReference type="ARBA" id="ARBA00067082"/>
    </source>
</evidence>
<keyword evidence="12 19" id="KW-0472">Membrane</keyword>
<evidence type="ECO:0000256" key="12">
    <source>
        <dbReference type="ARBA" id="ARBA00023136"/>
    </source>
</evidence>
<keyword evidence="9 18" id="KW-0812">Transmembrane</keyword>
<sequence length="291" mass="32179">MELISLLENNFAFFIATVFVLGLVIGSFLNVVIYRLPVMMEREWKTQAREYMGEDGAADEDEPLSLSRPASRCPSCNHKIHFYENIPVVSYLLLRGKCSSCKTAISLRYPLVELMTGVLSAVVAWHFGFGWQAGAALLLTWALIALSMIDIDHQLLPDSITLPFLWLGLLLSLFPVFADMRDSLIGAIAGYLSLWTVYQVFKLVTGKEGMGYGDFKLLALLGAWMGWQALPMIVLLSSAVGAVLGGAMILIQGRDRAQPIPFGPYLAIAGWIALLWGDRISHAYLRWSGMA</sequence>
<evidence type="ECO:0000256" key="7">
    <source>
        <dbReference type="ARBA" id="ARBA00022679"/>
    </source>
</evidence>
<dbReference type="InterPro" id="IPR014032">
    <property type="entry name" value="Peptidase_A24A_bac"/>
</dbReference>
<feature type="transmembrane region" description="Helical" evidence="19">
    <location>
        <begin position="262"/>
        <end position="280"/>
    </location>
</feature>
<evidence type="ECO:0000256" key="11">
    <source>
        <dbReference type="ARBA" id="ARBA00022989"/>
    </source>
</evidence>
<gene>
    <name evidence="22" type="ORF">DFR30_0561</name>
</gene>
<evidence type="ECO:0000259" key="20">
    <source>
        <dbReference type="Pfam" id="PF01478"/>
    </source>
</evidence>